<dbReference type="InterPro" id="IPR009606">
    <property type="entry name" value="DEAL/Modifying_wall_lignin1/2"/>
</dbReference>
<sequence length="115" mass="12799">MSSWCRFTFVIAFLLLLTGSALNDQHGEESMYFGNFCYVVKPGVFAGGALLTIASVTLGIIYYLTISSFKNRDQWGGPVHTNQGGIAMAQPQVPPQMTEQPIFVPEDTYNRRQFP</sequence>
<organism evidence="9 10">
    <name type="scientific">Macleaya cordata</name>
    <name type="common">Five-seeded plume-poppy</name>
    <name type="synonym">Bocconia cordata</name>
    <dbReference type="NCBI Taxonomy" id="56857"/>
    <lineage>
        <taxon>Eukaryota</taxon>
        <taxon>Viridiplantae</taxon>
        <taxon>Streptophyta</taxon>
        <taxon>Embryophyta</taxon>
        <taxon>Tracheophyta</taxon>
        <taxon>Spermatophyta</taxon>
        <taxon>Magnoliopsida</taxon>
        <taxon>Ranunculales</taxon>
        <taxon>Papaveraceae</taxon>
        <taxon>Papaveroideae</taxon>
        <taxon>Macleaya</taxon>
    </lineage>
</organism>
<evidence type="ECO:0008006" key="11">
    <source>
        <dbReference type="Google" id="ProtNLM"/>
    </source>
</evidence>
<evidence type="ECO:0000256" key="5">
    <source>
        <dbReference type="ARBA" id="ARBA00023136"/>
    </source>
</evidence>
<evidence type="ECO:0000256" key="4">
    <source>
        <dbReference type="ARBA" id="ARBA00022989"/>
    </source>
</evidence>
<keyword evidence="2 7" id="KW-0812">Transmembrane</keyword>
<protein>
    <recommendedName>
        <fullName evidence="11">Transmembrane protein</fullName>
    </recommendedName>
</protein>
<dbReference type="EMBL" id="MVGT01000436">
    <property type="protein sequence ID" value="OVA18477.1"/>
    <property type="molecule type" value="Genomic_DNA"/>
</dbReference>
<dbReference type="GO" id="GO:0012505">
    <property type="term" value="C:endomembrane system"/>
    <property type="evidence" value="ECO:0007669"/>
    <property type="project" value="UniProtKB-SubCell"/>
</dbReference>
<keyword evidence="4 7" id="KW-1133">Transmembrane helix</keyword>
<proteinExistence type="inferred from homology"/>
<accession>A0A200R6W6</accession>
<dbReference type="InParanoid" id="A0A200R6W6"/>
<dbReference type="Pfam" id="PF06749">
    <property type="entry name" value="DUF1218"/>
    <property type="match status" value="1"/>
</dbReference>
<dbReference type="OMA" id="CHHHARF"/>
<dbReference type="OrthoDB" id="678343at2759"/>
<evidence type="ECO:0000256" key="8">
    <source>
        <dbReference type="SAM" id="SignalP"/>
    </source>
</evidence>
<keyword evidence="5 7" id="KW-0472">Membrane</keyword>
<keyword evidence="10" id="KW-1185">Reference proteome</keyword>
<gene>
    <name evidence="9" type="ORF">BVC80_1833g159</name>
</gene>
<name>A0A200R6W6_MACCD</name>
<dbReference type="STRING" id="56857.A0A200R6W6"/>
<reference evidence="9 10" key="1">
    <citation type="journal article" date="2017" name="Mol. Plant">
        <title>The Genome of Medicinal Plant Macleaya cordata Provides New Insights into Benzylisoquinoline Alkaloids Metabolism.</title>
        <authorList>
            <person name="Liu X."/>
            <person name="Liu Y."/>
            <person name="Huang P."/>
            <person name="Ma Y."/>
            <person name="Qing Z."/>
            <person name="Tang Q."/>
            <person name="Cao H."/>
            <person name="Cheng P."/>
            <person name="Zheng Y."/>
            <person name="Yuan Z."/>
            <person name="Zhou Y."/>
            <person name="Liu J."/>
            <person name="Tang Z."/>
            <person name="Zhuo Y."/>
            <person name="Zhang Y."/>
            <person name="Yu L."/>
            <person name="Huang J."/>
            <person name="Yang P."/>
            <person name="Peng Q."/>
            <person name="Zhang J."/>
            <person name="Jiang W."/>
            <person name="Zhang Z."/>
            <person name="Lin K."/>
            <person name="Ro D.K."/>
            <person name="Chen X."/>
            <person name="Xiong X."/>
            <person name="Shang Y."/>
            <person name="Huang S."/>
            <person name="Zeng J."/>
        </authorList>
    </citation>
    <scope>NUCLEOTIDE SEQUENCE [LARGE SCALE GENOMIC DNA]</scope>
    <source>
        <strain evidence="10">cv. BLH2017</strain>
        <tissue evidence="9">Root</tissue>
    </source>
</reference>
<dbReference type="AlphaFoldDB" id="A0A200R6W6"/>
<feature type="transmembrane region" description="Helical" evidence="7">
    <location>
        <begin position="45"/>
        <end position="64"/>
    </location>
</feature>
<evidence type="ECO:0000313" key="9">
    <source>
        <dbReference type="EMBL" id="OVA18477.1"/>
    </source>
</evidence>
<comment type="caution">
    <text evidence="9">The sequence shown here is derived from an EMBL/GenBank/DDBJ whole genome shotgun (WGS) entry which is preliminary data.</text>
</comment>
<evidence type="ECO:0000256" key="7">
    <source>
        <dbReference type="SAM" id="Phobius"/>
    </source>
</evidence>
<feature type="signal peptide" evidence="8">
    <location>
        <begin position="1"/>
        <end position="23"/>
    </location>
</feature>
<comment type="similarity">
    <text evidence="6">Belongs to the DESIGUAL family.</text>
</comment>
<feature type="chain" id="PRO_5013029928" description="Transmembrane protein" evidence="8">
    <location>
        <begin position="24"/>
        <end position="115"/>
    </location>
</feature>
<evidence type="ECO:0000256" key="3">
    <source>
        <dbReference type="ARBA" id="ARBA00022729"/>
    </source>
</evidence>
<keyword evidence="3 8" id="KW-0732">Signal</keyword>
<dbReference type="InterPro" id="IPR052222">
    <property type="entry name" value="DESIGUAL"/>
</dbReference>
<dbReference type="FunCoup" id="A0A200R6W6">
    <property type="interactions" value="304"/>
</dbReference>
<dbReference type="PANTHER" id="PTHR31769">
    <property type="entry name" value="OS07G0462200 PROTEIN-RELATED"/>
    <property type="match status" value="1"/>
</dbReference>
<evidence type="ECO:0000313" key="10">
    <source>
        <dbReference type="Proteomes" id="UP000195402"/>
    </source>
</evidence>
<comment type="subcellular location">
    <subcellularLocation>
        <location evidence="1">Endomembrane system</location>
        <topology evidence="1">Multi-pass membrane protein</topology>
    </subcellularLocation>
</comment>
<evidence type="ECO:0000256" key="2">
    <source>
        <dbReference type="ARBA" id="ARBA00022692"/>
    </source>
</evidence>
<evidence type="ECO:0000256" key="6">
    <source>
        <dbReference type="ARBA" id="ARBA00029467"/>
    </source>
</evidence>
<evidence type="ECO:0000256" key="1">
    <source>
        <dbReference type="ARBA" id="ARBA00004127"/>
    </source>
</evidence>
<dbReference type="Proteomes" id="UP000195402">
    <property type="component" value="Unassembled WGS sequence"/>
</dbReference>